<proteinExistence type="predicted"/>
<dbReference type="Pfam" id="PF04820">
    <property type="entry name" value="Trp_halogenase"/>
    <property type="match status" value="1"/>
</dbReference>
<reference evidence="2" key="1">
    <citation type="submission" date="2023-09" db="EMBL/GenBank/DDBJ databases">
        <authorList>
            <person name="Li S."/>
            <person name="Li X."/>
            <person name="Zhang C."/>
            <person name="Zhao Z."/>
        </authorList>
    </citation>
    <scope>NUCLEOTIDE SEQUENCE [LARGE SCALE GENOMIC DNA]</scope>
    <source>
        <strain evidence="2">SQ345</strain>
    </source>
</reference>
<gene>
    <name evidence="1" type="ORF">RI845_06470</name>
</gene>
<dbReference type="PANTHER" id="PTHR43747">
    <property type="entry name" value="FAD-BINDING PROTEIN"/>
    <property type="match status" value="1"/>
</dbReference>
<dbReference type="Proteomes" id="UP001248581">
    <property type="component" value="Chromosome"/>
</dbReference>
<dbReference type="Gene3D" id="3.50.50.60">
    <property type="entry name" value="FAD/NAD(P)-binding domain"/>
    <property type="match status" value="1"/>
</dbReference>
<organism evidence="1 2">
    <name type="scientific">Thalassotalea nanhaiensis</name>
    <dbReference type="NCBI Taxonomy" id="3065648"/>
    <lineage>
        <taxon>Bacteria</taxon>
        <taxon>Pseudomonadati</taxon>
        <taxon>Pseudomonadota</taxon>
        <taxon>Gammaproteobacteria</taxon>
        <taxon>Alteromonadales</taxon>
        <taxon>Colwelliaceae</taxon>
        <taxon>Thalassotalea</taxon>
    </lineage>
</organism>
<dbReference type="InterPro" id="IPR006905">
    <property type="entry name" value="Flavin_halogenase"/>
</dbReference>
<protein>
    <submittedName>
        <fullName evidence="1">Tryptophan 7-halogenase</fullName>
    </submittedName>
</protein>
<evidence type="ECO:0000313" key="2">
    <source>
        <dbReference type="Proteomes" id="UP001248581"/>
    </source>
</evidence>
<dbReference type="PANTHER" id="PTHR43747:SF4">
    <property type="entry name" value="FLAVIN-DEPENDENT TRYPTOPHAN HALOGENASE"/>
    <property type="match status" value="1"/>
</dbReference>
<name>A0ABY9TLR5_9GAMM</name>
<dbReference type="PIRSF" id="PIRSF011396">
    <property type="entry name" value="Trp_halogenase"/>
    <property type="match status" value="1"/>
</dbReference>
<dbReference type="InterPro" id="IPR033856">
    <property type="entry name" value="Trp_halogen"/>
</dbReference>
<dbReference type="RefSeq" id="WP_348388921.1">
    <property type="nucleotide sequence ID" value="NZ_CP134146.1"/>
</dbReference>
<dbReference type="InterPro" id="IPR036188">
    <property type="entry name" value="FAD/NAD-bd_sf"/>
</dbReference>
<accession>A0ABY9TLR5</accession>
<sequence>MNNSENKQSKAIRSIVIVGGGTAGWLAANHLAKQLKPTETNGIKITLVESPNIPTIGVGEGTVPMMRTSLQYLGISETDFIKDCEVTFKQGIKFVDWLHSPEQASVNGCNNHYHHIFDYPLINEFEGLTAYWLKNLAGKDTSFVDAVAFQGRVCDAGLAPKDITMPEFQGRTNYAYHLDAAKFSKLLCKHATQSMGVNHILADVARVELADSGDIKSIHTDVQGEITADFFVDCTGFNALLLGKTLGVKFIDKSDVLFADSALAIQLPYEHPEQDIPSFTISTAKQAGWIWDIGLTKRRGTGYVYSSKHSSDDDAEQVLRNYLGKGADNLDARKIDMNIGYRETFWHKNCAAIGLSQGFVEPLEATGLLVFDATAKMLASQFPANREHMDVVAKNFNERVNSSWEKVIEFIKLHYFLSKRDDSQFWLDNRDPSTCPTALLERLELWKYQLPSAYDFASGFEIFNLENYLYVLYGMQFNTDLSAMAYRYTESDKAVDFFKQINQHSLSLTEQLPNHRELINKIHRFGLQKR</sequence>
<evidence type="ECO:0000313" key="1">
    <source>
        <dbReference type="EMBL" id="WNC69779.1"/>
    </source>
</evidence>
<dbReference type="InterPro" id="IPR050816">
    <property type="entry name" value="Flavin-dep_Halogenase_NPB"/>
</dbReference>
<dbReference type="SUPFAM" id="SSF51905">
    <property type="entry name" value="FAD/NAD(P)-binding domain"/>
    <property type="match status" value="1"/>
</dbReference>
<keyword evidence="2" id="KW-1185">Reference proteome</keyword>
<dbReference type="EMBL" id="CP134146">
    <property type="protein sequence ID" value="WNC69779.1"/>
    <property type="molecule type" value="Genomic_DNA"/>
</dbReference>